<comment type="caution">
    <text evidence="1">The sequence shown here is derived from an EMBL/GenBank/DDBJ whole genome shotgun (WGS) entry which is preliminary data.</text>
</comment>
<sequence length="75" mass="8704">MLCDHARWVKQEYEKDDLLLKIKSNIFCRVSNGSESSLVEAIAHLIEASLRQLPLEYDVNMVRDKKQSIVSKNQK</sequence>
<keyword evidence="2" id="KW-1185">Reference proteome</keyword>
<protein>
    <submittedName>
        <fullName evidence="1">21238_t:CDS:1</fullName>
    </submittedName>
</protein>
<organism evidence="1 2">
    <name type="scientific">Racocetra persica</name>
    <dbReference type="NCBI Taxonomy" id="160502"/>
    <lineage>
        <taxon>Eukaryota</taxon>
        <taxon>Fungi</taxon>
        <taxon>Fungi incertae sedis</taxon>
        <taxon>Mucoromycota</taxon>
        <taxon>Glomeromycotina</taxon>
        <taxon>Glomeromycetes</taxon>
        <taxon>Diversisporales</taxon>
        <taxon>Gigasporaceae</taxon>
        <taxon>Racocetra</taxon>
    </lineage>
</organism>
<feature type="non-terminal residue" evidence="1">
    <location>
        <position position="75"/>
    </location>
</feature>
<gene>
    <name evidence="1" type="ORF">RPERSI_LOCUS8550</name>
</gene>
<proteinExistence type="predicted"/>
<evidence type="ECO:0000313" key="2">
    <source>
        <dbReference type="Proteomes" id="UP000789920"/>
    </source>
</evidence>
<dbReference type="Proteomes" id="UP000789920">
    <property type="component" value="Unassembled WGS sequence"/>
</dbReference>
<name>A0ACA9NUF0_9GLOM</name>
<reference evidence="1" key="1">
    <citation type="submission" date="2021-06" db="EMBL/GenBank/DDBJ databases">
        <authorList>
            <person name="Kallberg Y."/>
            <person name="Tangrot J."/>
            <person name="Rosling A."/>
        </authorList>
    </citation>
    <scope>NUCLEOTIDE SEQUENCE</scope>
    <source>
        <strain evidence="1">MA461A</strain>
    </source>
</reference>
<evidence type="ECO:0000313" key="1">
    <source>
        <dbReference type="EMBL" id="CAG8667875.1"/>
    </source>
</evidence>
<accession>A0ACA9NUF0</accession>
<dbReference type="EMBL" id="CAJVQC010015512">
    <property type="protein sequence ID" value="CAG8667875.1"/>
    <property type="molecule type" value="Genomic_DNA"/>
</dbReference>